<dbReference type="RefSeq" id="XP_064675176.1">
    <property type="nucleotide sequence ID" value="XM_064813355.1"/>
</dbReference>
<dbReference type="InterPro" id="IPR011009">
    <property type="entry name" value="Kinase-like_dom_sf"/>
</dbReference>
<organism evidence="3 4">
    <name type="scientific">Canariomyces notabilis</name>
    <dbReference type="NCBI Taxonomy" id="2074819"/>
    <lineage>
        <taxon>Eukaryota</taxon>
        <taxon>Fungi</taxon>
        <taxon>Dikarya</taxon>
        <taxon>Ascomycota</taxon>
        <taxon>Pezizomycotina</taxon>
        <taxon>Sordariomycetes</taxon>
        <taxon>Sordariomycetidae</taxon>
        <taxon>Sordariales</taxon>
        <taxon>Chaetomiaceae</taxon>
        <taxon>Canariomyces</taxon>
    </lineage>
</organism>
<feature type="region of interest" description="Disordered" evidence="1">
    <location>
        <begin position="593"/>
        <end position="613"/>
    </location>
</feature>
<dbReference type="PANTHER" id="PTHR37542:SF3">
    <property type="entry name" value="PRION-INHIBITION AND PROPAGATION HELO DOMAIN-CONTAINING PROTEIN"/>
    <property type="match status" value="1"/>
</dbReference>
<evidence type="ECO:0000313" key="3">
    <source>
        <dbReference type="EMBL" id="KAK4117606.1"/>
    </source>
</evidence>
<keyword evidence="3" id="KW-0418">Kinase</keyword>
<dbReference type="PANTHER" id="PTHR37542">
    <property type="entry name" value="HELO DOMAIN-CONTAINING PROTEIN-RELATED"/>
    <property type="match status" value="1"/>
</dbReference>
<feature type="region of interest" description="Disordered" evidence="1">
    <location>
        <begin position="657"/>
        <end position="679"/>
    </location>
</feature>
<evidence type="ECO:0000313" key="4">
    <source>
        <dbReference type="Proteomes" id="UP001302812"/>
    </source>
</evidence>
<feature type="region of interest" description="Disordered" evidence="1">
    <location>
        <begin position="152"/>
        <end position="184"/>
    </location>
</feature>
<sequence length="968" mass="109643">MPSTRASILAQEIKDRQKTNIDGHQFVPFEWLVDLLTLDVIEEVLSEGKIELYERRPIAKAVVESERKTFATLVLVGEPDRIYDFKRTDPGVDEGGPDNKLPLTMTHLSHVFDRQEVGDAFFEKQFLFLVPTFPQGVPHRVIPDEIRLPSLKPNVDPNAKGAKTPGGHFGVVSKEKLPPPKYGQSDEDCMTLVRKMLKAKGGDGYKGELRCLHLLNEIRHPCILELCGSYTQQQTHNFLFTEATGGDLYDLLRKNERPPEFRTNEAMYLAICGLVSALEQLHYYTNDDLKIELLGCHHDLKPRNILVDGGRFILADFGLTIMTTVQDLQQLAEDRDLYFDAPERLDYTLPQPVKKEIGPPSVIWSLGAILAVIFAYMRGGPNEVENFRNKRTFFYKPQEDGGMIILKSFHDRGKPNDGVEEWFATKDKPSTVVEEDLVALIWDMLKIEPAKRPGIRAVLRRLRCIALKEAAKPIMDHLLEAPIEPGKPREPLEYAVERQVFLEWLTMVSDASRLDKLEFLHTDEMFDQVHRTVSAIRSEFQPLSQAARDDSPLFARLRRLNDQLLACLDEADEYSARTRAELKVMPRAREIAKEGGVSGAGRPPAAVPESEREMEPYRLNEKVKLLLSVENVMHLMTESKSSVRKLDASSISRFKDEKREDNGINEEEKEEKEDDDMDPGEVHAFWTGTLVDDNGSSTPVIVEDLDIGPAFSETTTSEKLFEGLEQVLVGLTPELATRFQVLSCAGIYHDIKRRRIRLTYHYPNTGIPLAVARPRVRDLAQVLREHADPFDYEQRIIVSLDDRLQLAHDLATAVFEFHKMNWWHKNISSRLGDADYSNKMHSEAACFAYWHPDYAGADAADMQTASGYLAEYDYYGLGLVLLEIGIWCPLWRMVNINTTERGEIRAQLRSLWVPLLASAVGNKYAQAVDACLSGKLSECQSGKVTDKEKVDLAFEQLVLRPLGTLVGS</sequence>
<reference evidence="3" key="1">
    <citation type="journal article" date="2023" name="Mol. Phylogenet. Evol.">
        <title>Genome-scale phylogeny and comparative genomics of the fungal order Sordariales.</title>
        <authorList>
            <person name="Hensen N."/>
            <person name="Bonometti L."/>
            <person name="Westerberg I."/>
            <person name="Brannstrom I.O."/>
            <person name="Guillou S."/>
            <person name="Cros-Aarteil S."/>
            <person name="Calhoun S."/>
            <person name="Haridas S."/>
            <person name="Kuo A."/>
            <person name="Mondo S."/>
            <person name="Pangilinan J."/>
            <person name="Riley R."/>
            <person name="LaButti K."/>
            <person name="Andreopoulos B."/>
            <person name="Lipzen A."/>
            <person name="Chen C."/>
            <person name="Yan M."/>
            <person name="Daum C."/>
            <person name="Ng V."/>
            <person name="Clum A."/>
            <person name="Steindorff A."/>
            <person name="Ohm R.A."/>
            <person name="Martin F."/>
            <person name="Silar P."/>
            <person name="Natvig D.O."/>
            <person name="Lalanne C."/>
            <person name="Gautier V."/>
            <person name="Ament-Velasquez S.L."/>
            <person name="Kruys A."/>
            <person name="Hutchinson M.I."/>
            <person name="Powell A.J."/>
            <person name="Barry K."/>
            <person name="Miller A.N."/>
            <person name="Grigoriev I.V."/>
            <person name="Debuchy R."/>
            <person name="Gladieux P."/>
            <person name="Hiltunen Thoren M."/>
            <person name="Johannesson H."/>
        </authorList>
    </citation>
    <scope>NUCLEOTIDE SEQUENCE</scope>
    <source>
        <strain evidence="3">CBS 508.74</strain>
    </source>
</reference>
<evidence type="ECO:0000256" key="1">
    <source>
        <dbReference type="SAM" id="MobiDB-lite"/>
    </source>
</evidence>
<keyword evidence="3" id="KW-0808">Transferase</keyword>
<name>A0AAN6YXD1_9PEZI</name>
<reference evidence="3" key="2">
    <citation type="submission" date="2023-05" db="EMBL/GenBank/DDBJ databases">
        <authorList>
            <consortium name="Lawrence Berkeley National Laboratory"/>
            <person name="Steindorff A."/>
            <person name="Hensen N."/>
            <person name="Bonometti L."/>
            <person name="Westerberg I."/>
            <person name="Brannstrom I.O."/>
            <person name="Guillou S."/>
            <person name="Cros-Aarteil S."/>
            <person name="Calhoun S."/>
            <person name="Haridas S."/>
            <person name="Kuo A."/>
            <person name="Mondo S."/>
            <person name="Pangilinan J."/>
            <person name="Riley R."/>
            <person name="Labutti K."/>
            <person name="Andreopoulos B."/>
            <person name="Lipzen A."/>
            <person name="Chen C."/>
            <person name="Yanf M."/>
            <person name="Daum C."/>
            <person name="Ng V."/>
            <person name="Clum A."/>
            <person name="Ohm R."/>
            <person name="Martin F."/>
            <person name="Silar P."/>
            <person name="Natvig D."/>
            <person name="Lalanne C."/>
            <person name="Gautier V."/>
            <person name="Ament-Velasquez S.L."/>
            <person name="Kruys A."/>
            <person name="Hutchinson M.I."/>
            <person name="Powell A.J."/>
            <person name="Barry K."/>
            <person name="Miller A.N."/>
            <person name="Grigoriev I.V."/>
            <person name="Debuchy R."/>
            <person name="Gladieux P."/>
            <person name="Thoren M.H."/>
            <person name="Johannesson H."/>
        </authorList>
    </citation>
    <scope>NUCLEOTIDE SEQUENCE</scope>
    <source>
        <strain evidence="3">CBS 508.74</strain>
    </source>
</reference>
<feature type="domain" description="Protein kinase" evidence="2">
    <location>
        <begin position="158"/>
        <end position="475"/>
    </location>
</feature>
<gene>
    <name evidence="3" type="ORF">N656DRAFT_764791</name>
</gene>
<accession>A0AAN6YXD1</accession>
<dbReference type="GeneID" id="89937480"/>
<proteinExistence type="predicted"/>
<dbReference type="SUPFAM" id="SSF56112">
    <property type="entry name" value="Protein kinase-like (PK-like)"/>
    <property type="match status" value="2"/>
</dbReference>
<protein>
    <submittedName>
        <fullName evidence="3">Kinase-like protein</fullName>
    </submittedName>
</protein>
<dbReference type="GO" id="GO:0005524">
    <property type="term" value="F:ATP binding"/>
    <property type="evidence" value="ECO:0007669"/>
    <property type="project" value="InterPro"/>
</dbReference>
<dbReference type="SMART" id="SM00220">
    <property type="entry name" value="S_TKc"/>
    <property type="match status" value="1"/>
</dbReference>
<keyword evidence="4" id="KW-1185">Reference proteome</keyword>
<dbReference type="GO" id="GO:0004672">
    <property type="term" value="F:protein kinase activity"/>
    <property type="evidence" value="ECO:0007669"/>
    <property type="project" value="InterPro"/>
</dbReference>
<dbReference type="AlphaFoldDB" id="A0AAN6YXD1"/>
<dbReference type="EMBL" id="MU853332">
    <property type="protein sequence ID" value="KAK4117606.1"/>
    <property type="molecule type" value="Genomic_DNA"/>
</dbReference>
<dbReference type="Pfam" id="PF00069">
    <property type="entry name" value="Pkinase"/>
    <property type="match status" value="1"/>
</dbReference>
<dbReference type="Proteomes" id="UP001302812">
    <property type="component" value="Unassembled WGS sequence"/>
</dbReference>
<evidence type="ECO:0000259" key="2">
    <source>
        <dbReference type="PROSITE" id="PS50011"/>
    </source>
</evidence>
<comment type="caution">
    <text evidence="3">The sequence shown here is derived from an EMBL/GenBank/DDBJ whole genome shotgun (WGS) entry which is preliminary data.</text>
</comment>
<feature type="compositionally biased region" description="Acidic residues" evidence="1">
    <location>
        <begin position="663"/>
        <end position="679"/>
    </location>
</feature>
<dbReference type="CDD" id="cd00180">
    <property type="entry name" value="PKc"/>
    <property type="match status" value="1"/>
</dbReference>
<dbReference type="InterPro" id="IPR000719">
    <property type="entry name" value="Prot_kinase_dom"/>
</dbReference>
<dbReference type="PROSITE" id="PS50011">
    <property type="entry name" value="PROTEIN_KINASE_DOM"/>
    <property type="match status" value="1"/>
</dbReference>
<dbReference type="Gene3D" id="1.10.510.10">
    <property type="entry name" value="Transferase(Phosphotransferase) domain 1"/>
    <property type="match status" value="1"/>
</dbReference>